<keyword evidence="2" id="KW-0819">tRNA processing</keyword>
<dbReference type="GO" id="GO:0003676">
    <property type="term" value="F:nucleic acid binding"/>
    <property type="evidence" value="ECO:0007669"/>
    <property type="project" value="InterPro"/>
</dbReference>
<dbReference type="GO" id="GO:0000379">
    <property type="term" value="P:tRNA-type intron splice site recognition and cleavage"/>
    <property type="evidence" value="ECO:0007669"/>
    <property type="project" value="InterPro"/>
</dbReference>
<dbReference type="Gene3D" id="3.40.1350.10">
    <property type="match status" value="1"/>
</dbReference>
<dbReference type="OrthoDB" id="10002170at2759"/>
<keyword evidence="5" id="KW-1185">Reference proteome</keyword>
<dbReference type="InterPro" id="IPR018593">
    <property type="entry name" value="tRNA-endonuc_su_Sen15"/>
</dbReference>
<dbReference type="InterPro" id="IPR011856">
    <property type="entry name" value="tRNA_endonuc-like_dom_sf"/>
</dbReference>
<organism evidence="6">
    <name type="scientific">Dissoconium aciculare CBS 342.82</name>
    <dbReference type="NCBI Taxonomy" id="1314786"/>
    <lineage>
        <taxon>Eukaryota</taxon>
        <taxon>Fungi</taxon>
        <taxon>Dikarya</taxon>
        <taxon>Ascomycota</taxon>
        <taxon>Pezizomycotina</taxon>
        <taxon>Dothideomycetes</taxon>
        <taxon>Dothideomycetidae</taxon>
        <taxon>Mycosphaerellales</taxon>
        <taxon>Dissoconiaceae</taxon>
        <taxon>Dissoconium</taxon>
    </lineage>
</organism>
<evidence type="ECO:0000256" key="3">
    <source>
        <dbReference type="SAM" id="MobiDB-lite"/>
    </source>
</evidence>
<feature type="compositionally biased region" description="Low complexity" evidence="3">
    <location>
        <begin position="108"/>
        <end position="128"/>
    </location>
</feature>
<dbReference type="Proteomes" id="UP000504637">
    <property type="component" value="Unplaced"/>
</dbReference>
<dbReference type="PANTHER" id="PTHR28518">
    <property type="entry name" value="TRNA-SPLICING ENDONUCLEASE SUBUNIT SEN15"/>
    <property type="match status" value="1"/>
</dbReference>
<feature type="domain" description="tRNA-splicing endonuclease subunit Sen15" evidence="4">
    <location>
        <begin position="50"/>
        <end position="218"/>
    </location>
</feature>
<reference evidence="6" key="1">
    <citation type="submission" date="2020-01" db="EMBL/GenBank/DDBJ databases">
        <authorList>
            <consortium name="DOE Joint Genome Institute"/>
            <person name="Haridas S."/>
            <person name="Albert R."/>
            <person name="Binder M."/>
            <person name="Bloem J."/>
            <person name="Labutti K."/>
            <person name="Salamov A."/>
            <person name="Andreopoulos B."/>
            <person name="Baker S.E."/>
            <person name="Barry K."/>
            <person name="Bills G."/>
            <person name="Bluhm B.H."/>
            <person name="Cannon C."/>
            <person name="Castanera R."/>
            <person name="Culley D.E."/>
            <person name="Daum C."/>
            <person name="Ezra D."/>
            <person name="Gonzalez J.B."/>
            <person name="Henrissat B."/>
            <person name="Kuo A."/>
            <person name="Liang C."/>
            <person name="Lipzen A."/>
            <person name="Lutzoni F."/>
            <person name="Magnuson J."/>
            <person name="Mondo S."/>
            <person name="Nolan M."/>
            <person name="Ohm R."/>
            <person name="Pangilinan J."/>
            <person name="Park H.-J."/>
            <person name="Ramirez L."/>
            <person name="Alfaro M."/>
            <person name="Sun H."/>
            <person name="Tritt A."/>
            <person name="Yoshinaga Y."/>
            <person name="Zwiers L.-H."/>
            <person name="Turgeon B.G."/>
            <person name="Goodwin S.B."/>
            <person name="Spatafora J.W."/>
            <person name="Crous P.W."/>
            <person name="Grigoriev I.V."/>
        </authorList>
    </citation>
    <scope>NUCLEOTIDE SEQUENCE</scope>
    <source>
        <strain evidence="6">CBS 342.82</strain>
    </source>
</reference>
<dbReference type="GO" id="GO:0000213">
    <property type="term" value="F:tRNA-intron lyase activity"/>
    <property type="evidence" value="ECO:0007669"/>
    <property type="project" value="TreeGrafter"/>
</dbReference>
<dbReference type="SUPFAM" id="SSF53032">
    <property type="entry name" value="tRNA-intron endonuclease catalytic domain-like"/>
    <property type="match status" value="1"/>
</dbReference>
<sequence length="218" mass="24460">MGGPSQKAPIASNDKTTTHPPASALQSFLAAHAPASNSIYPSAIHYLTLQIAHNLRYQHNWRDIRLHTRPASIISTTPKQSPSRPLLSGLPPRRVYTHPDEQIDILQTHKTQQKQQSKESTSTTSTASIPPEPVAQREWVLPSHIREKWTLRHFGAAFDGISAEPNPSEGERNRAEFVAIAERWRKDAPKRVLLATVHEDSTVVYYIIHDGIVKPRQN</sequence>
<dbReference type="Pfam" id="PF09631">
    <property type="entry name" value="Sen15"/>
    <property type="match status" value="1"/>
</dbReference>
<dbReference type="PANTHER" id="PTHR28518:SF1">
    <property type="entry name" value="TRNA-SPLICING ENDONUCLEASE SUBUNIT SEN15"/>
    <property type="match status" value="1"/>
</dbReference>
<evidence type="ECO:0000256" key="1">
    <source>
        <dbReference type="ARBA" id="ARBA00006091"/>
    </source>
</evidence>
<evidence type="ECO:0000313" key="6">
    <source>
        <dbReference type="RefSeq" id="XP_033464857.1"/>
    </source>
</evidence>
<protein>
    <recommendedName>
        <fullName evidence="4">tRNA-splicing endonuclease subunit Sen15 domain-containing protein</fullName>
    </recommendedName>
</protein>
<evidence type="ECO:0000313" key="5">
    <source>
        <dbReference type="Proteomes" id="UP000504637"/>
    </source>
</evidence>
<name>A0A6J3MIS4_9PEZI</name>
<dbReference type="RefSeq" id="XP_033464857.1">
    <property type="nucleotide sequence ID" value="XM_033600730.1"/>
</dbReference>
<reference evidence="6" key="3">
    <citation type="submission" date="2025-08" db="UniProtKB">
        <authorList>
            <consortium name="RefSeq"/>
        </authorList>
    </citation>
    <scope>IDENTIFICATION</scope>
    <source>
        <strain evidence="6">CBS 342.82</strain>
    </source>
</reference>
<dbReference type="AlphaFoldDB" id="A0A6J3MIS4"/>
<reference evidence="6" key="2">
    <citation type="submission" date="2020-04" db="EMBL/GenBank/DDBJ databases">
        <authorList>
            <consortium name="NCBI Genome Project"/>
        </authorList>
    </citation>
    <scope>NUCLEOTIDE SEQUENCE</scope>
    <source>
        <strain evidence="6">CBS 342.82</strain>
    </source>
</reference>
<feature type="region of interest" description="Disordered" evidence="3">
    <location>
        <begin position="1"/>
        <end position="21"/>
    </location>
</feature>
<evidence type="ECO:0000259" key="4">
    <source>
        <dbReference type="Pfam" id="PF09631"/>
    </source>
</evidence>
<dbReference type="GeneID" id="54358530"/>
<feature type="compositionally biased region" description="Low complexity" evidence="3">
    <location>
        <begin position="81"/>
        <end position="94"/>
    </location>
</feature>
<comment type="similarity">
    <text evidence="1">Belongs to the SEN15 family.</text>
</comment>
<evidence type="ECO:0000256" key="2">
    <source>
        <dbReference type="ARBA" id="ARBA00022694"/>
    </source>
</evidence>
<dbReference type="InterPro" id="IPR036167">
    <property type="entry name" value="tRNA_intron_Endo_cat-like_sf"/>
</dbReference>
<feature type="region of interest" description="Disordered" evidence="3">
    <location>
        <begin position="72"/>
        <end position="94"/>
    </location>
</feature>
<proteinExistence type="inferred from homology"/>
<feature type="region of interest" description="Disordered" evidence="3">
    <location>
        <begin position="108"/>
        <end position="132"/>
    </location>
</feature>
<dbReference type="GO" id="GO:0000214">
    <property type="term" value="C:tRNA-intron endonuclease complex"/>
    <property type="evidence" value="ECO:0007669"/>
    <property type="project" value="InterPro"/>
</dbReference>
<gene>
    <name evidence="6" type="ORF">K489DRAFT_310788</name>
</gene>
<dbReference type="InterPro" id="IPR042777">
    <property type="entry name" value="Sen15_fungi"/>
</dbReference>
<accession>A0A6J3MIS4</accession>